<evidence type="ECO:0000256" key="2">
    <source>
        <dbReference type="ARBA" id="ARBA00022475"/>
    </source>
</evidence>
<keyword evidence="4 6" id="KW-1133">Transmembrane helix</keyword>
<feature type="transmembrane region" description="Helical" evidence="6">
    <location>
        <begin position="256"/>
        <end position="275"/>
    </location>
</feature>
<dbReference type="CDD" id="cd06579">
    <property type="entry name" value="TM_PBP1_transp_AraH_like"/>
    <property type="match status" value="1"/>
</dbReference>
<feature type="transmembrane region" description="Helical" evidence="6">
    <location>
        <begin position="307"/>
        <end position="325"/>
    </location>
</feature>
<feature type="transmembrane region" description="Helical" evidence="6">
    <location>
        <begin position="282"/>
        <end position="301"/>
    </location>
</feature>
<dbReference type="PANTHER" id="PTHR32196:SF72">
    <property type="entry name" value="RIBOSE IMPORT PERMEASE PROTEIN RBSC"/>
    <property type="match status" value="1"/>
</dbReference>
<dbReference type="GO" id="GO:0022857">
    <property type="term" value="F:transmembrane transporter activity"/>
    <property type="evidence" value="ECO:0007669"/>
    <property type="project" value="InterPro"/>
</dbReference>
<dbReference type="GO" id="GO:0005886">
    <property type="term" value="C:plasma membrane"/>
    <property type="evidence" value="ECO:0007669"/>
    <property type="project" value="UniProtKB-SubCell"/>
</dbReference>
<comment type="subcellular location">
    <subcellularLocation>
        <location evidence="1">Cell membrane</location>
        <topology evidence="1">Multi-pass membrane protein</topology>
    </subcellularLocation>
</comment>
<dbReference type="AlphaFoldDB" id="A0A7J3SKD8"/>
<keyword evidence="3 6" id="KW-0812">Transmembrane</keyword>
<evidence type="ECO:0000313" key="7">
    <source>
        <dbReference type="EMBL" id="HGZ60090.1"/>
    </source>
</evidence>
<reference evidence="7" key="1">
    <citation type="journal article" date="2020" name="mSystems">
        <title>Genome- and Community-Level Interaction Insights into Carbon Utilization and Element Cycling Functions of Hydrothermarchaeota in Hydrothermal Sediment.</title>
        <authorList>
            <person name="Zhou Z."/>
            <person name="Liu Y."/>
            <person name="Xu W."/>
            <person name="Pan J."/>
            <person name="Luo Z.H."/>
            <person name="Li M."/>
        </authorList>
    </citation>
    <scope>NUCLEOTIDE SEQUENCE [LARGE SCALE GENOMIC DNA]</scope>
    <source>
        <strain evidence="7">SpSt-885</strain>
    </source>
</reference>
<dbReference type="Pfam" id="PF02653">
    <property type="entry name" value="BPD_transp_2"/>
    <property type="match status" value="1"/>
</dbReference>
<comment type="caution">
    <text evidence="7">The sequence shown here is derived from an EMBL/GenBank/DDBJ whole genome shotgun (WGS) entry which is preliminary data.</text>
</comment>
<keyword evidence="2" id="KW-1003">Cell membrane</keyword>
<feature type="transmembrane region" description="Helical" evidence="6">
    <location>
        <begin position="57"/>
        <end position="76"/>
    </location>
</feature>
<sequence>MKSTIEEAKSQALLHRSWKQALGIYLARLSVLPILISLWIVFALLAPSFGTLQNFQALMAGSAVIFVTAIGETFVLLTGGIDLSVSTVVACSAVVAAHTMGPDGNWITGLLVALGVGLAFGLANGFSVAWLGLTPFVFTLGTNLIARGIAFTVSEGIAIRVPEALRLLGQTKWLGLPATAVIAIILLILFQFLLTQTTWGRYVYLLGANRNTARYVGIRERIIGGSVYLLTGILGGLAGFLSLANLGAAVPGIGDTILLSIIGGVILGGTSLFGGEGSIWQTAVGVLLLATLTNGLNLLGFDFYDQLVAQGLVIIVGTAMTVFFWRERRL</sequence>
<feature type="transmembrane region" description="Helical" evidence="6">
    <location>
        <begin position="21"/>
        <end position="45"/>
    </location>
</feature>
<evidence type="ECO:0000256" key="5">
    <source>
        <dbReference type="ARBA" id="ARBA00023136"/>
    </source>
</evidence>
<name>A0A7J3SKD8_9CREN</name>
<dbReference type="EMBL" id="DTLS01000076">
    <property type="protein sequence ID" value="HGZ60090.1"/>
    <property type="molecule type" value="Genomic_DNA"/>
</dbReference>
<protein>
    <submittedName>
        <fullName evidence="7">ABC transporter permease</fullName>
    </submittedName>
</protein>
<evidence type="ECO:0000256" key="3">
    <source>
        <dbReference type="ARBA" id="ARBA00022692"/>
    </source>
</evidence>
<evidence type="ECO:0000256" key="4">
    <source>
        <dbReference type="ARBA" id="ARBA00022989"/>
    </source>
</evidence>
<dbReference type="InterPro" id="IPR001851">
    <property type="entry name" value="ABC_transp_permease"/>
</dbReference>
<accession>A0A7J3SKD8</accession>
<feature type="transmembrane region" description="Helical" evidence="6">
    <location>
        <begin position="106"/>
        <end position="132"/>
    </location>
</feature>
<keyword evidence="5 6" id="KW-0472">Membrane</keyword>
<dbReference type="PANTHER" id="PTHR32196">
    <property type="entry name" value="ABC TRANSPORTER PERMEASE PROTEIN YPHD-RELATED-RELATED"/>
    <property type="match status" value="1"/>
</dbReference>
<evidence type="ECO:0000256" key="1">
    <source>
        <dbReference type="ARBA" id="ARBA00004651"/>
    </source>
</evidence>
<feature type="transmembrane region" description="Helical" evidence="6">
    <location>
        <begin position="173"/>
        <end position="194"/>
    </location>
</feature>
<evidence type="ECO:0000256" key="6">
    <source>
        <dbReference type="SAM" id="Phobius"/>
    </source>
</evidence>
<gene>
    <name evidence="7" type="ORF">ENW83_02640</name>
</gene>
<feature type="transmembrane region" description="Helical" evidence="6">
    <location>
        <begin position="227"/>
        <end position="250"/>
    </location>
</feature>
<proteinExistence type="predicted"/>
<organism evidence="7">
    <name type="scientific">Fervidicoccus fontis</name>
    <dbReference type="NCBI Taxonomy" id="683846"/>
    <lineage>
        <taxon>Archaea</taxon>
        <taxon>Thermoproteota</taxon>
        <taxon>Thermoprotei</taxon>
        <taxon>Fervidicoccales</taxon>
        <taxon>Fervidicoccaceae</taxon>
        <taxon>Fervidicoccus</taxon>
    </lineage>
</organism>